<evidence type="ECO:0000313" key="3">
    <source>
        <dbReference type="Proteomes" id="UP000663918"/>
    </source>
</evidence>
<dbReference type="AlphaFoldDB" id="A0A975C025"/>
<keyword evidence="3" id="KW-1185">Reference proteome</keyword>
<keyword evidence="1" id="KW-0732">Signal</keyword>
<accession>A0A975C025</accession>
<sequence length="224" mass="23513">MTRLTSLFAATGLAALALASTASAQDGRFAVGGQLGTPGGGVSVLYSLSPNFVVRGSYDALKFDRDDSYDDIDYNAQLDFSSPGAFIDWHPTGNAFFVSAGAFFGARDVNLDATPTTNTNIGGTVFTPAQIGNLTGKIELESTAPFVGIGYDNTFTSPGHWGFRLLAGAAFGDEPQVDLNASGGTLSNDPTFQAQLAQEEADIQDDADNFKVLPVVQVGVTYRF</sequence>
<evidence type="ECO:0000313" key="2">
    <source>
        <dbReference type="EMBL" id="QTC90332.1"/>
    </source>
</evidence>
<organism evidence="2 3">
    <name type="scientific">Brevundimonas goettingensis</name>
    <dbReference type="NCBI Taxonomy" id="2774190"/>
    <lineage>
        <taxon>Bacteria</taxon>
        <taxon>Pseudomonadati</taxon>
        <taxon>Pseudomonadota</taxon>
        <taxon>Alphaproteobacteria</taxon>
        <taxon>Caulobacterales</taxon>
        <taxon>Caulobacteraceae</taxon>
        <taxon>Brevundimonas</taxon>
    </lineage>
</organism>
<proteinExistence type="predicted"/>
<evidence type="ECO:0000256" key="1">
    <source>
        <dbReference type="SAM" id="SignalP"/>
    </source>
</evidence>
<feature type="signal peptide" evidence="1">
    <location>
        <begin position="1"/>
        <end position="24"/>
    </location>
</feature>
<dbReference type="Proteomes" id="UP000663918">
    <property type="component" value="Chromosome"/>
</dbReference>
<name>A0A975C025_9CAUL</name>
<dbReference type="EMBL" id="CP062222">
    <property type="protein sequence ID" value="QTC90332.1"/>
    <property type="molecule type" value="Genomic_DNA"/>
</dbReference>
<gene>
    <name evidence="2" type="ORF">IFJ75_13745</name>
</gene>
<dbReference type="Gene3D" id="2.40.160.170">
    <property type="match status" value="1"/>
</dbReference>
<dbReference type="KEGG" id="bgoe:IFJ75_13745"/>
<reference evidence="2" key="1">
    <citation type="submission" date="2020-09" db="EMBL/GenBank/DDBJ databases">
        <title>Brevundimonas sp. LVF2 isolated from a puddle in Goettingen, Germany.</title>
        <authorList>
            <person name="Friedrich I."/>
            <person name="Klassen A."/>
            <person name="Hannes N."/>
            <person name="Schneider D."/>
            <person name="Hertel R."/>
            <person name="Daniel R."/>
        </authorList>
    </citation>
    <scope>NUCLEOTIDE SEQUENCE</scope>
    <source>
        <strain evidence="2">LVF2</strain>
    </source>
</reference>
<feature type="chain" id="PRO_5037524535" description="Outer membrane protein beta-barrel domain-containing protein" evidence="1">
    <location>
        <begin position="25"/>
        <end position="224"/>
    </location>
</feature>
<protein>
    <recommendedName>
        <fullName evidence="4">Outer membrane protein beta-barrel domain-containing protein</fullName>
    </recommendedName>
</protein>
<dbReference type="RefSeq" id="WP_207868750.1">
    <property type="nucleotide sequence ID" value="NZ_CP062222.1"/>
</dbReference>
<evidence type="ECO:0008006" key="4">
    <source>
        <dbReference type="Google" id="ProtNLM"/>
    </source>
</evidence>